<keyword evidence="3" id="KW-0812">Transmembrane</keyword>
<proteinExistence type="inferred from homology"/>
<evidence type="ECO:0000313" key="5">
    <source>
        <dbReference type="Proteomes" id="UP000463883"/>
    </source>
</evidence>
<reference evidence="4 5" key="1">
    <citation type="submission" date="2020-01" db="EMBL/GenBank/DDBJ databases">
        <title>Genomic analysis of Aminipila sp. CBA3637.</title>
        <authorList>
            <person name="Kim Y.B."/>
            <person name="Roh S.W."/>
        </authorList>
    </citation>
    <scope>NUCLEOTIDE SEQUENCE [LARGE SCALE GENOMIC DNA]</scope>
    <source>
        <strain evidence="4 5">CBA3637</strain>
    </source>
</reference>
<dbReference type="EMBL" id="CP047591">
    <property type="protein sequence ID" value="QHI72837.1"/>
    <property type="molecule type" value="Genomic_DNA"/>
</dbReference>
<dbReference type="Proteomes" id="UP000463883">
    <property type="component" value="Chromosome"/>
</dbReference>
<keyword evidence="2" id="KW-1003">Cell membrane</keyword>
<feature type="transmembrane region" description="Helical" evidence="3">
    <location>
        <begin position="123"/>
        <end position="145"/>
    </location>
</feature>
<evidence type="ECO:0000256" key="2">
    <source>
        <dbReference type="PIRNR" id="PIRNR016661"/>
    </source>
</evidence>
<dbReference type="PIRSF" id="PIRSF016661">
    <property type="entry name" value="BioY"/>
    <property type="match status" value="1"/>
</dbReference>
<dbReference type="Gene3D" id="1.10.1760.20">
    <property type="match status" value="1"/>
</dbReference>
<evidence type="ECO:0000313" key="4">
    <source>
        <dbReference type="EMBL" id="QHI72837.1"/>
    </source>
</evidence>
<feature type="transmembrane region" description="Helical" evidence="3">
    <location>
        <begin position="45"/>
        <end position="64"/>
    </location>
</feature>
<feature type="transmembrane region" description="Helical" evidence="3">
    <location>
        <begin position="20"/>
        <end position="39"/>
    </location>
</feature>
<dbReference type="Pfam" id="PF02632">
    <property type="entry name" value="BioY"/>
    <property type="match status" value="1"/>
</dbReference>
<accession>A0A6P1MG18</accession>
<sequence>MISENTTITSKKRFTTRELVLCALFTGLTAIGAFIQIPVPFMDYFTLQFLFVTLSGMLLGSRLGMIATGSYVLMGLMGIPVFAAGGGIQYIFRPSFGYLIGFVATSFAVGFLCERITKPQFKYYLPVAFTGMLITYTIGFIYKYFMLNFYMHEPTAIWAVIAASLPLDIPGDALLCILASLLASRLFNPLKRLGV</sequence>
<dbReference type="GO" id="GO:0015225">
    <property type="term" value="F:biotin transmembrane transporter activity"/>
    <property type="evidence" value="ECO:0007669"/>
    <property type="project" value="UniProtKB-UniRule"/>
</dbReference>
<protein>
    <recommendedName>
        <fullName evidence="2">Biotin transporter</fullName>
    </recommendedName>
</protein>
<name>A0A6P1MG18_9FIRM</name>
<organism evidence="4 5">
    <name type="scientific">Aminipila terrae</name>
    <dbReference type="NCBI Taxonomy" id="2697030"/>
    <lineage>
        <taxon>Bacteria</taxon>
        <taxon>Bacillati</taxon>
        <taxon>Bacillota</taxon>
        <taxon>Clostridia</taxon>
        <taxon>Peptostreptococcales</taxon>
        <taxon>Anaerovoracaceae</taxon>
        <taxon>Aminipila</taxon>
    </lineage>
</organism>
<dbReference type="RefSeq" id="WP_162362604.1">
    <property type="nucleotide sequence ID" value="NZ_CP047591.1"/>
</dbReference>
<keyword evidence="2" id="KW-0813">Transport</keyword>
<comment type="subcellular location">
    <subcellularLocation>
        <location evidence="2">Cell membrane</location>
        <topology evidence="2">Multi-pass membrane protein</topology>
    </subcellularLocation>
</comment>
<dbReference type="PANTHER" id="PTHR34295">
    <property type="entry name" value="BIOTIN TRANSPORTER BIOY"/>
    <property type="match status" value="1"/>
</dbReference>
<dbReference type="GO" id="GO:0005886">
    <property type="term" value="C:plasma membrane"/>
    <property type="evidence" value="ECO:0007669"/>
    <property type="project" value="UniProtKB-SubCell"/>
</dbReference>
<evidence type="ECO:0000256" key="1">
    <source>
        <dbReference type="ARBA" id="ARBA00010692"/>
    </source>
</evidence>
<dbReference type="PANTHER" id="PTHR34295:SF1">
    <property type="entry name" value="BIOTIN TRANSPORTER BIOY"/>
    <property type="match status" value="1"/>
</dbReference>
<keyword evidence="2 3" id="KW-0472">Membrane</keyword>
<gene>
    <name evidence="4" type="ORF">Ami3637_10850</name>
</gene>
<feature type="transmembrane region" description="Helical" evidence="3">
    <location>
        <begin position="157"/>
        <end position="183"/>
    </location>
</feature>
<dbReference type="KEGG" id="amic:Ami3637_10850"/>
<keyword evidence="5" id="KW-1185">Reference proteome</keyword>
<keyword evidence="3" id="KW-1133">Transmembrane helix</keyword>
<dbReference type="InterPro" id="IPR003784">
    <property type="entry name" value="BioY"/>
</dbReference>
<feature type="transmembrane region" description="Helical" evidence="3">
    <location>
        <begin position="98"/>
        <end position="116"/>
    </location>
</feature>
<feature type="transmembrane region" description="Helical" evidence="3">
    <location>
        <begin position="71"/>
        <end position="92"/>
    </location>
</feature>
<evidence type="ECO:0000256" key="3">
    <source>
        <dbReference type="SAM" id="Phobius"/>
    </source>
</evidence>
<comment type="similarity">
    <text evidence="1 2">Belongs to the BioY family.</text>
</comment>
<dbReference type="AlphaFoldDB" id="A0A6P1MG18"/>